<dbReference type="Proteomes" id="UP000282674">
    <property type="component" value="Unassembled WGS sequence"/>
</dbReference>
<dbReference type="EMBL" id="RFFG01000066">
    <property type="protein sequence ID" value="RMI39501.1"/>
    <property type="molecule type" value="Genomic_DNA"/>
</dbReference>
<gene>
    <name evidence="2" type="ORF">EBO15_29520</name>
</gene>
<reference evidence="2 3" key="1">
    <citation type="submission" date="2018-10" db="EMBL/GenBank/DDBJ databases">
        <title>Isolation from soil.</title>
        <authorList>
            <person name="Hu J."/>
        </authorList>
    </citation>
    <scope>NUCLEOTIDE SEQUENCE [LARGE SCALE GENOMIC DNA]</scope>
    <source>
        <strain evidence="2 3">NEAU-Ht49</strain>
    </source>
</reference>
<evidence type="ECO:0008006" key="4">
    <source>
        <dbReference type="Google" id="ProtNLM"/>
    </source>
</evidence>
<keyword evidence="3" id="KW-1185">Reference proteome</keyword>
<feature type="signal peptide" evidence="1">
    <location>
        <begin position="1"/>
        <end position="27"/>
    </location>
</feature>
<dbReference type="AlphaFoldDB" id="A0A3M2LPW5"/>
<organism evidence="2 3">
    <name type="scientific">Actinomadura harenae</name>
    <dbReference type="NCBI Taxonomy" id="2483351"/>
    <lineage>
        <taxon>Bacteria</taxon>
        <taxon>Bacillati</taxon>
        <taxon>Actinomycetota</taxon>
        <taxon>Actinomycetes</taxon>
        <taxon>Streptosporangiales</taxon>
        <taxon>Thermomonosporaceae</taxon>
        <taxon>Actinomadura</taxon>
    </lineage>
</organism>
<evidence type="ECO:0000256" key="1">
    <source>
        <dbReference type="SAM" id="SignalP"/>
    </source>
</evidence>
<evidence type="ECO:0000313" key="2">
    <source>
        <dbReference type="EMBL" id="RMI39501.1"/>
    </source>
</evidence>
<keyword evidence="1" id="KW-0732">Signal</keyword>
<accession>A0A3M2LPW5</accession>
<comment type="caution">
    <text evidence="2">The sequence shown here is derived from an EMBL/GenBank/DDBJ whole genome shotgun (WGS) entry which is preliminary data.</text>
</comment>
<protein>
    <recommendedName>
        <fullName evidence="4">Secreted protein</fullName>
    </recommendedName>
</protein>
<proteinExistence type="predicted"/>
<name>A0A3M2LPW5_9ACTN</name>
<evidence type="ECO:0000313" key="3">
    <source>
        <dbReference type="Proteomes" id="UP000282674"/>
    </source>
</evidence>
<feature type="chain" id="PRO_5038370621" description="Secreted protein" evidence="1">
    <location>
        <begin position="28"/>
        <end position="104"/>
    </location>
</feature>
<sequence>MRLVCLMTRTLTCSLMSRSLWSCSFLASSEGSQSSSKADSSISNQSEVFCFRSFSVRAMRPCISCSTSLVRRTVSRTARAYASVWRGTGMKCAMYALITKAFFS</sequence>